<organism evidence="4">
    <name type="scientific">Brugia pahangi</name>
    <name type="common">Filarial nematode worm</name>
    <dbReference type="NCBI Taxonomy" id="6280"/>
    <lineage>
        <taxon>Eukaryota</taxon>
        <taxon>Metazoa</taxon>
        <taxon>Ecdysozoa</taxon>
        <taxon>Nematoda</taxon>
        <taxon>Chromadorea</taxon>
        <taxon>Rhabditida</taxon>
        <taxon>Spirurina</taxon>
        <taxon>Spiruromorpha</taxon>
        <taxon>Filarioidea</taxon>
        <taxon>Onchocercidae</taxon>
        <taxon>Brugia</taxon>
    </lineage>
</organism>
<dbReference type="EMBL" id="UZAD01008268">
    <property type="protein sequence ID" value="VDN88563.1"/>
    <property type="molecule type" value="Genomic_DNA"/>
</dbReference>
<dbReference type="Proteomes" id="UP000278627">
    <property type="component" value="Unassembled WGS sequence"/>
</dbReference>
<accession>A0A0N4TGS5</accession>
<proteinExistence type="predicted"/>
<keyword evidence="1" id="KW-0175">Coiled coil</keyword>
<protein>
    <submittedName>
        <fullName evidence="4">G protein gamma domain-containing protein</fullName>
    </submittedName>
</protein>
<evidence type="ECO:0000313" key="2">
    <source>
        <dbReference type="EMBL" id="VDN88563.1"/>
    </source>
</evidence>
<keyword evidence="3" id="KW-1185">Reference proteome</keyword>
<dbReference type="AlphaFoldDB" id="A0A0N4TGS5"/>
<evidence type="ECO:0000313" key="4">
    <source>
        <dbReference type="WBParaSite" id="BPAG_0000741301-mRNA-1"/>
    </source>
</evidence>
<name>A0A0N4TGS5_BRUPA</name>
<evidence type="ECO:0000256" key="1">
    <source>
        <dbReference type="SAM" id="Coils"/>
    </source>
</evidence>
<sequence>MLTKKEQEVARLREELETAKQSDEAYQGKIKVLEAALDTCRKEASNRPGFSGTAFAKSVSSSTPVISQSQSSSIAAPLATNIAGADFLSLSKEGKLLC</sequence>
<dbReference type="STRING" id="6280.A0A0N4TGS5"/>
<reference evidence="4" key="1">
    <citation type="submission" date="2017-02" db="UniProtKB">
        <authorList>
            <consortium name="WormBaseParasite"/>
        </authorList>
    </citation>
    <scope>IDENTIFICATION</scope>
</reference>
<gene>
    <name evidence="2" type="ORF">BPAG_LOCUS7377</name>
</gene>
<reference evidence="2 3" key="2">
    <citation type="submission" date="2018-11" db="EMBL/GenBank/DDBJ databases">
        <authorList>
            <consortium name="Pathogen Informatics"/>
        </authorList>
    </citation>
    <scope>NUCLEOTIDE SEQUENCE [LARGE SCALE GENOMIC DNA]</scope>
</reference>
<feature type="coiled-coil region" evidence="1">
    <location>
        <begin position="2"/>
        <end position="29"/>
    </location>
</feature>
<evidence type="ECO:0000313" key="3">
    <source>
        <dbReference type="Proteomes" id="UP000278627"/>
    </source>
</evidence>
<dbReference type="WBParaSite" id="BPAG_0000741301-mRNA-1">
    <property type="protein sequence ID" value="BPAG_0000741301-mRNA-1"/>
    <property type="gene ID" value="BPAG_0000741301"/>
</dbReference>